<evidence type="ECO:0000313" key="3">
    <source>
        <dbReference type="EMBL" id="MBB3892350.1"/>
    </source>
</evidence>
<keyword evidence="4" id="KW-1185">Reference proteome</keyword>
<dbReference type="EMBL" id="JACIDK010000004">
    <property type="protein sequence ID" value="MBB3892350.1"/>
    <property type="molecule type" value="Genomic_DNA"/>
</dbReference>
<feature type="chain" id="PRO_5032985472" description="Porin" evidence="2">
    <location>
        <begin position="31"/>
        <end position="415"/>
    </location>
</feature>
<gene>
    <name evidence="3" type="ORF">GGQ61_003083</name>
</gene>
<organism evidence="3 4">
    <name type="scientific">Phenylobacterium haematophilum</name>
    <dbReference type="NCBI Taxonomy" id="98513"/>
    <lineage>
        <taxon>Bacteria</taxon>
        <taxon>Pseudomonadati</taxon>
        <taxon>Pseudomonadota</taxon>
        <taxon>Alphaproteobacteria</taxon>
        <taxon>Caulobacterales</taxon>
        <taxon>Caulobacteraceae</taxon>
        <taxon>Phenylobacterium</taxon>
    </lineage>
</organism>
<dbReference type="Gene3D" id="2.40.160.10">
    <property type="entry name" value="Porin"/>
    <property type="match status" value="1"/>
</dbReference>
<proteinExistence type="predicted"/>
<comment type="caution">
    <text evidence="3">The sequence shown here is derived from an EMBL/GenBank/DDBJ whole genome shotgun (WGS) entry which is preliminary data.</text>
</comment>
<feature type="compositionally biased region" description="Pro residues" evidence="1">
    <location>
        <begin position="302"/>
        <end position="313"/>
    </location>
</feature>
<sequence>MVQFSGITAHRSACAATVALGLSAGGVAWAQDEPNFEVYGFAQLDYVQDFKRVHPDWDATLRPSKIPTVDGIYGDDGQAVISARQSRLGVRAKQPIGGQDLFVRFEFDLYGVGDDAGQTTFRLRHAYGEWGPVLAGQTNSLFMDGDTFPNTIDYWGPNGMVFLRNPQIRFTYKTGPHQFAVAVEQPSNDIDPGNIRLIDSDIASGLQGDEELPDLTAHWRYDGGWGHVQVAGILRRVGFETAGTPNNEPSDSKTGWGVNLTSNIKLLKKDVIHLGAVYGEGIASYMNDGGTDLAPEADRLNAPPPAPGQPPPIGLRGEVVPLFGMMAYYDHYWNDQWSSSIGYSRVQVDNTNFQEATAFQTAQYASVNLLYTPSDKIMMGGEFLWGTREDKDGEEGEDYRLQVSFKYAFSSNDFR</sequence>
<dbReference type="InterPro" id="IPR045748">
    <property type="entry name" value="DcaP"/>
</dbReference>
<evidence type="ECO:0000256" key="1">
    <source>
        <dbReference type="SAM" id="MobiDB-lite"/>
    </source>
</evidence>
<evidence type="ECO:0000256" key="2">
    <source>
        <dbReference type="SAM" id="SignalP"/>
    </source>
</evidence>
<dbReference type="RefSeq" id="WP_183774433.1">
    <property type="nucleotide sequence ID" value="NZ_JACIDK010000004.1"/>
</dbReference>
<feature type="region of interest" description="Disordered" evidence="1">
    <location>
        <begin position="289"/>
        <end position="313"/>
    </location>
</feature>
<protein>
    <recommendedName>
        <fullName evidence="5">Porin</fullName>
    </recommendedName>
</protein>
<feature type="signal peptide" evidence="2">
    <location>
        <begin position="1"/>
        <end position="30"/>
    </location>
</feature>
<dbReference type="SUPFAM" id="SSF56935">
    <property type="entry name" value="Porins"/>
    <property type="match status" value="1"/>
</dbReference>
<dbReference type="Proteomes" id="UP000530564">
    <property type="component" value="Unassembled WGS sequence"/>
</dbReference>
<dbReference type="Pfam" id="PF19577">
    <property type="entry name" value="DcaP"/>
    <property type="match status" value="1"/>
</dbReference>
<dbReference type="AlphaFoldDB" id="A0A840A4C2"/>
<keyword evidence="2" id="KW-0732">Signal</keyword>
<accession>A0A840A4C2</accession>
<reference evidence="3 4" key="1">
    <citation type="submission" date="2020-08" db="EMBL/GenBank/DDBJ databases">
        <title>Genomic Encyclopedia of Type Strains, Phase IV (KMG-IV): sequencing the most valuable type-strain genomes for metagenomic binning, comparative biology and taxonomic classification.</title>
        <authorList>
            <person name="Goeker M."/>
        </authorList>
    </citation>
    <scope>NUCLEOTIDE SEQUENCE [LARGE SCALE GENOMIC DNA]</scope>
    <source>
        <strain evidence="3 4">DSM 21793</strain>
    </source>
</reference>
<evidence type="ECO:0008006" key="5">
    <source>
        <dbReference type="Google" id="ProtNLM"/>
    </source>
</evidence>
<evidence type="ECO:0000313" key="4">
    <source>
        <dbReference type="Proteomes" id="UP000530564"/>
    </source>
</evidence>
<dbReference type="InterPro" id="IPR023614">
    <property type="entry name" value="Porin_dom_sf"/>
</dbReference>
<name>A0A840A4C2_9CAUL</name>